<dbReference type="PANTHER" id="PTHR43630">
    <property type="entry name" value="POLY-BETA-1,6-N-ACETYL-D-GLUCOSAMINE SYNTHASE"/>
    <property type="match status" value="1"/>
</dbReference>
<dbReference type="EMBL" id="AFHQ01000063">
    <property type="protein sequence ID" value="EGK56711.1"/>
    <property type="molecule type" value="Genomic_DNA"/>
</dbReference>
<dbReference type="Pfam" id="PF00535">
    <property type="entry name" value="Glycos_transf_2"/>
    <property type="match status" value="1"/>
</dbReference>
<keyword evidence="4" id="KW-1185">Reference proteome</keyword>
<dbReference type="CDD" id="cd02511">
    <property type="entry name" value="Beta4Glucosyltransferase"/>
    <property type="match status" value="1"/>
</dbReference>
<dbReference type="SUPFAM" id="SSF53448">
    <property type="entry name" value="Nucleotide-diphospho-sugar transferases"/>
    <property type="match status" value="1"/>
</dbReference>
<protein>
    <submittedName>
        <fullName evidence="3">Beta-1,4-glucosyltransferase</fullName>
        <ecNumber evidence="3">2.4.-.-</ecNumber>
    </submittedName>
</protein>
<gene>
    <name evidence="3" type="primary">lgtF</name>
    <name evidence="3" type="ORF">HMPREF9081_2612</name>
</gene>
<feature type="domain" description="Glycosyltransferase 2-like" evidence="2">
    <location>
        <begin position="14"/>
        <end position="132"/>
    </location>
</feature>
<sequence length="267" mass="30661">MKAGKDGVMAQNLSVLILAKNEEQNIEDCIRSVSFADEVVVIDDFSTDRTAELARALGARVVQRALAGDWGAQQTFAVGEAACDWIYFLDADERVTSQLAERIKEIVAADDRRYAYANARLSYYFEQPLRHGGWFPDYVVRLLPRDGTSVTGLVHPKICHPYQEIKLPRKSYLVHYPYRDWVHYLGKLNTYTTLAAQKSYNAGRRANLADMILHPVWASFRMYFLKCGFLDGRIGFILAVFHYFYTMAKYVKLYYLDQTNRHTGDVL</sequence>
<keyword evidence="1" id="KW-0812">Transmembrane</keyword>
<name>F5RQU0_9FIRM</name>
<dbReference type="InterPro" id="IPR029044">
    <property type="entry name" value="Nucleotide-diphossugar_trans"/>
</dbReference>
<dbReference type="Proteomes" id="UP000004067">
    <property type="component" value="Unassembled WGS sequence"/>
</dbReference>
<evidence type="ECO:0000313" key="3">
    <source>
        <dbReference type="EMBL" id="EGK56711.1"/>
    </source>
</evidence>
<proteinExistence type="predicted"/>
<keyword evidence="1" id="KW-1133">Transmembrane helix</keyword>
<dbReference type="Gene3D" id="3.90.550.10">
    <property type="entry name" value="Spore Coat Polysaccharide Biosynthesis Protein SpsA, Chain A"/>
    <property type="match status" value="1"/>
</dbReference>
<reference evidence="3 4" key="1">
    <citation type="submission" date="2011-04" db="EMBL/GenBank/DDBJ databases">
        <authorList>
            <person name="Muzny D."/>
            <person name="Qin X."/>
            <person name="Deng J."/>
            <person name="Jiang H."/>
            <person name="Liu Y."/>
            <person name="Qu J."/>
            <person name="Song X.-Z."/>
            <person name="Zhang L."/>
            <person name="Thornton R."/>
            <person name="Coyle M."/>
            <person name="Francisco L."/>
            <person name="Jackson L."/>
            <person name="Javaid M."/>
            <person name="Korchina V."/>
            <person name="Kovar C."/>
            <person name="Mata R."/>
            <person name="Mathew T."/>
            <person name="Ngo R."/>
            <person name="Nguyen L."/>
            <person name="Nguyen N."/>
            <person name="Okwuonu G."/>
            <person name="Ongeri F."/>
            <person name="Pham C."/>
            <person name="Simmons D."/>
            <person name="Wilczek-Boney K."/>
            <person name="Hale W."/>
            <person name="Jakkamsetti A."/>
            <person name="Pham P."/>
            <person name="Ruth R."/>
            <person name="San Lucas F."/>
            <person name="Warren J."/>
            <person name="Zhang J."/>
            <person name="Zhao Z."/>
            <person name="Zhou C."/>
            <person name="Zhu D."/>
            <person name="Lee S."/>
            <person name="Bess C."/>
            <person name="Blankenburg K."/>
            <person name="Forbes L."/>
            <person name="Fu Q."/>
            <person name="Gubbala S."/>
            <person name="Hirani K."/>
            <person name="Jayaseelan J.C."/>
            <person name="Lara F."/>
            <person name="Munidasa M."/>
            <person name="Palculict T."/>
            <person name="Patil S."/>
            <person name="Pu L.-L."/>
            <person name="Saada N."/>
            <person name="Tang L."/>
            <person name="Weissenberger G."/>
            <person name="Zhu Y."/>
            <person name="Hemphill L."/>
            <person name="Shang Y."/>
            <person name="Youmans B."/>
            <person name="Ayvaz T."/>
            <person name="Ross M."/>
            <person name="Santibanez J."/>
            <person name="Aqrawi P."/>
            <person name="Gross S."/>
            <person name="Joshi V."/>
            <person name="Fowler G."/>
            <person name="Nazareth L."/>
            <person name="Reid J."/>
            <person name="Worley K."/>
            <person name="Petrosino J."/>
            <person name="Highlander S."/>
            <person name="Gibbs R."/>
        </authorList>
    </citation>
    <scope>NUCLEOTIDE SEQUENCE [LARGE SCALE GENOMIC DNA]</scope>
    <source>
        <strain evidence="3 4">DSM 2778</strain>
    </source>
</reference>
<dbReference type="PANTHER" id="PTHR43630:SF2">
    <property type="entry name" value="GLYCOSYLTRANSFERASE"/>
    <property type="match status" value="1"/>
</dbReference>
<evidence type="ECO:0000259" key="2">
    <source>
        <dbReference type="Pfam" id="PF00535"/>
    </source>
</evidence>
<dbReference type="GO" id="GO:0016757">
    <property type="term" value="F:glycosyltransferase activity"/>
    <property type="evidence" value="ECO:0007669"/>
    <property type="project" value="UniProtKB-KW"/>
</dbReference>
<dbReference type="InterPro" id="IPR001173">
    <property type="entry name" value="Glyco_trans_2-like"/>
</dbReference>
<keyword evidence="3" id="KW-0808">Transferase</keyword>
<keyword evidence="1" id="KW-0472">Membrane</keyword>
<comment type="caution">
    <text evidence="3">The sequence shown here is derived from an EMBL/GenBank/DDBJ whole genome shotgun (WGS) entry which is preliminary data.</text>
</comment>
<organism evidence="3 4">
    <name type="scientific">Centipeda periodontii DSM 2778</name>
    <dbReference type="NCBI Taxonomy" id="888060"/>
    <lineage>
        <taxon>Bacteria</taxon>
        <taxon>Bacillati</taxon>
        <taxon>Bacillota</taxon>
        <taxon>Negativicutes</taxon>
        <taxon>Selenomonadales</taxon>
        <taxon>Selenomonadaceae</taxon>
        <taxon>Centipeda</taxon>
    </lineage>
</organism>
<dbReference type="EC" id="2.4.-.-" evidence="3"/>
<dbReference type="AlphaFoldDB" id="F5RQU0"/>
<dbReference type="eggNOG" id="COG0463">
    <property type="taxonomic scope" value="Bacteria"/>
</dbReference>
<dbReference type="STRING" id="888060.HMPREF9081_2612"/>
<evidence type="ECO:0000256" key="1">
    <source>
        <dbReference type="SAM" id="Phobius"/>
    </source>
</evidence>
<accession>F5RQU0</accession>
<feature type="transmembrane region" description="Helical" evidence="1">
    <location>
        <begin position="223"/>
        <end position="245"/>
    </location>
</feature>
<dbReference type="HOGENOM" id="CLU_065962_1_0_9"/>
<evidence type="ECO:0000313" key="4">
    <source>
        <dbReference type="Proteomes" id="UP000004067"/>
    </source>
</evidence>
<keyword evidence="3" id="KW-0328">Glycosyltransferase</keyword>